<gene>
    <name evidence="1" type="ORF">PCOR1329_LOCUS23507</name>
</gene>
<dbReference type="Proteomes" id="UP001189429">
    <property type="component" value="Unassembled WGS sequence"/>
</dbReference>
<evidence type="ECO:0000313" key="1">
    <source>
        <dbReference type="EMBL" id="CAK0822491.1"/>
    </source>
</evidence>
<name>A0ABN9RT58_9DINO</name>
<protein>
    <recommendedName>
        <fullName evidence="3">RNA-directed RNA polymerase</fullName>
    </recommendedName>
</protein>
<accession>A0ABN9RT58</accession>
<feature type="non-terminal residue" evidence="1">
    <location>
        <position position="1"/>
    </location>
</feature>
<organism evidence="1 2">
    <name type="scientific">Prorocentrum cordatum</name>
    <dbReference type="NCBI Taxonomy" id="2364126"/>
    <lineage>
        <taxon>Eukaryota</taxon>
        <taxon>Sar</taxon>
        <taxon>Alveolata</taxon>
        <taxon>Dinophyceae</taxon>
        <taxon>Prorocentrales</taxon>
        <taxon>Prorocentraceae</taxon>
        <taxon>Prorocentrum</taxon>
    </lineage>
</organism>
<reference evidence="1" key="1">
    <citation type="submission" date="2023-10" db="EMBL/GenBank/DDBJ databases">
        <authorList>
            <person name="Chen Y."/>
            <person name="Shah S."/>
            <person name="Dougan E. K."/>
            <person name="Thang M."/>
            <person name="Chan C."/>
        </authorList>
    </citation>
    <scope>NUCLEOTIDE SEQUENCE [LARGE SCALE GENOMIC DNA]</scope>
</reference>
<proteinExistence type="predicted"/>
<dbReference type="EMBL" id="CAUYUJ010007972">
    <property type="protein sequence ID" value="CAK0822491.1"/>
    <property type="molecule type" value="Genomic_DNA"/>
</dbReference>
<keyword evidence="2" id="KW-1185">Reference proteome</keyword>
<evidence type="ECO:0008006" key="3">
    <source>
        <dbReference type="Google" id="ProtNLM"/>
    </source>
</evidence>
<evidence type="ECO:0000313" key="2">
    <source>
        <dbReference type="Proteomes" id="UP001189429"/>
    </source>
</evidence>
<sequence length="238" mass="25932">GRCDEEFREMLSGARVMSKFGFLARVKGDEAKRRWVIDFQASSATSAAAKTRGVPLPTSRRPAPLQPRRRLAGRLPRSMGAGLGALKLFVHRRGDIQFGVEWLVADFSDAVWNAPLAVEERRVFVARFGVDYRCCRAAQGGRDGPCVWASVAALLARPSQAVFMGPSFPRVFGAAGGAPAGGLRRRFDFCRGRISSETWVDVACNDAGLESAWLRTFIPDSKARRGRCLGWGKGSPSA</sequence>
<feature type="non-terminal residue" evidence="1">
    <location>
        <position position="238"/>
    </location>
</feature>
<comment type="caution">
    <text evidence="1">The sequence shown here is derived from an EMBL/GenBank/DDBJ whole genome shotgun (WGS) entry which is preliminary data.</text>
</comment>